<reference evidence="3 5" key="1">
    <citation type="submission" date="2016-11" db="EMBL/GenBank/DDBJ databases">
        <authorList>
            <person name="Jaros S."/>
            <person name="Januszkiewicz K."/>
            <person name="Wedrychowicz H."/>
        </authorList>
    </citation>
    <scope>NUCLEOTIDE SEQUENCE [LARGE SCALE GENOMIC DNA]</scope>
    <source>
        <strain evidence="3 5">DSM 784</strain>
    </source>
</reference>
<dbReference type="InterPro" id="IPR035979">
    <property type="entry name" value="RBD_domain_sf"/>
</dbReference>
<evidence type="ECO:0000313" key="4">
    <source>
        <dbReference type="EMBL" id="WQG89752.1"/>
    </source>
</evidence>
<evidence type="ECO:0000259" key="2">
    <source>
        <dbReference type="PROSITE" id="PS50102"/>
    </source>
</evidence>
<keyword evidence="1" id="KW-0694">RNA-binding</keyword>
<dbReference type="PANTHER" id="PTHR48025:SF1">
    <property type="entry name" value="RRM DOMAIN-CONTAINING PROTEIN"/>
    <property type="match status" value="1"/>
</dbReference>
<dbReference type="GO" id="GO:0003723">
    <property type="term" value="F:RNA binding"/>
    <property type="evidence" value="ECO:0007669"/>
    <property type="project" value="UniProtKB-KW"/>
</dbReference>
<dbReference type="InterPro" id="IPR050502">
    <property type="entry name" value="Euk_RNA-bind_prot"/>
</dbReference>
<evidence type="ECO:0000313" key="5">
    <source>
        <dbReference type="Proteomes" id="UP000183788"/>
    </source>
</evidence>
<dbReference type="PROSITE" id="PS50102">
    <property type="entry name" value="RRM"/>
    <property type="match status" value="1"/>
</dbReference>
<dbReference type="Proteomes" id="UP001326715">
    <property type="component" value="Chromosome"/>
</dbReference>
<evidence type="ECO:0000313" key="3">
    <source>
        <dbReference type="EMBL" id="SFW18215.1"/>
    </source>
</evidence>
<dbReference type="Gene3D" id="3.30.70.330">
    <property type="match status" value="1"/>
</dbReference>
<dbReference type="Proteomes" id="UP000183788">
    <property type="component" value="Unassembled WGS sequence"/>
</dbReference>
<gene>
    <name evidence="3" type="ORF">SAMN05661012_00454</name>
    <name evidence="4" type="ORF">SR876_33000</name>
</gene>
<dbReference type="STRING" id="1004.SAMN05661012_00454"/>
<protein>
    <submittedName>
        <fullName evidence="3">RNA recognition motif. (A.k.a. RRM, RBD, or RNP domain)</fullName>
    </submittedName>
    <submittedName>
        <fullName evidence="4">RNA-binding protein</fullName>
    </submittedName>
</protein>
<dbReference type="AlphaFoldDB" id="A0A1K1M562"/>
<feature type="domain" description="RRM" evidence="2">
    <location>
        <begin position="1"/>
        <end position="78"/>
    </location>
</feature>
<evidence type="ECO:0000256" key="1">
    <source>
        <dbReference type="ARBA" id="ARBA00022884"/>
    </source>
</evidence>
<dbReference type="InterPro" id="IPR012677">
    <property type="entry name" value="Nucleotide-bd_a/b_plait_sf"/>
</dbReference>
<dbReference type="Pfam" id="PF00076">
    <property type="entry name" value="RRM_1"/>
    <property type="match status" value="1"/>
</dbReference>
<dbReference type="InterPro" id="IPR000504">
    <property type="entry name" value="RRM_dom"/>
</dbReference>
<dbReference type="EMBL" id="CP140154">
    <property type="protein sequence ID" value="WQG89752.1"/>
    <property type="molecule type" value="Genomic_DNA"/>
</dbReference>
<organism evidence="3 5">
    <name type="scientific">Chitinophaga sancti</name>
    <dbReference type="NCBI Taxonomy" id="1004"/>
    <lineage>
        <taxon>Bacteria</taxon>
        <taxon>Pseudomonadati</taxon>
        <taxon>Bacteroidota</taxon>
        <taxon>Chitinophagia</taxon>
        <taxon>Chitinophagales</taxon>
        <taxon>Chitinophagaceae</taxon>
        <taxon>Chitinophaga</taxon>
    </lineage>
</organism>
<dbReference type="EMBL" id="FPIZ01000001">
    <property type="protein sequence ID" value="SFW18215.1"/>
    <property type="molecule type" value="Genomic_DNA"/>
</dbReference>
<dbReference type="SUPFAM" id="SSF54928">
    <property type="entry name" value="RNA-binding domain, RBD"/>
    <property type="match status" value="1"/>
</dbReference>
<dbReference type="RefSeq" id="WP_072356971.1">
    <property type="nucleotide sequence ID" value="NZ_CP139972.1"/>
</dbReference>
<dbReference type="OrthoDB" id="680720at2"/>
<sequence>MKIYIGNLHIKASETELTKLFEAFGNVCSAGIIMDKKNGRSRGFGFVLMESQEGGIKAIHALNQLNYKNQYLEVSEAM</sequence>
<proteinExistence type="predicted"/>
<evidence type="ECO:0000313" key="6">
    <source>
        <dbReference type="Proteomes" id="UP001326715"/>
    </source>
</evidence>
<name>A0A1K1M562_9BACT</name>
<reference evidence="4 6" key="2">
    <citation type="submission" date="2023-11" db="EMBL/GenBank/DDBJ databases">
        <title>MicrobeMod: A computational toolkit for identifying prokaryotic methylation and restriction-modification with nanopore sequencing.</title>
        <authorList>
            <person name="Crits-Christoph A."/>
            <person name="Kang S.C."/>
            <person name="Lee H."/>
            <person name="Ostrov N."/>
        </authorList>
    </citation>
    <scope>NUCLEOTIDE SEQUENCE [LARGE SCALE GENOMIC DNA]</scope>
    <source>
        <strain evidence="4 6">ATCC 23090</strain>
    </source>
</reference>
<dbReference type="PANTHER" id="PTHR48025">
    <property type="entry name" value="OS02G0815200 PROTEIN"/>
    <property type="match status" value="1"/>
</dbReference>
<accession>A0A1K1M562</accession>
<keyword evidence="6" id="KW-1185">Reference proteome</keyword>
<dbReference type="SMART" id="SM00360">
    <property type="entry name" value="RRM"/>
    <property type="match status" value="1"/>
</dbReference>